<proteinExistence type="predicted"/>
<name>A0AAV4X7V9_CAEEX</name>
<dbReference type="Proteomes" id="UP001054945">
    <property type="component" value="Unassembled WGS sequence"/>
</dbReference>
<comment type="caution">
    <text evidence="2">The sequence shown here is derived from an EMBL/GenBank/DDBJ whole genome shotgun (WGS) entry which is preliminary data.</text>
</comment>
<feature type="region of interest" description="Disordered" evidence="1">
    <location>
        <begin position="1"/>
        <end position="25"/>
    </location>
</feature>
<gene>
    <name evidence="2" type="ORF">CEXT_114701</name>
</gene>
<evidence type="ECO:0000256" key="1">
    <source>
        <dbReference type="SAM" id="MobiDB-lite"/>
    </source>
</evidence>
<evidence type="ECO:0000313" key="2">
    <source>
        <dbReference type="EMBL" id="GIY89854.1"/>
    </source>
</evidence>
<protein>
    <submittedName>
        <fullName evidence="2">Uncharacterized protein</fullName>
    </submittedName>
</protein>
<reference evidence="2 3" key="1">
    <citation type="submission" date="2021-06" db="EMBL/GenBank/DDBJ databases">
        <title>Caerostris extrusa draft genome.</title>
        <authorList>
            <person name="Kono N."/>
            <person name="Arakawa K."/>
        </authorList>
    </citation>
    <scope>NUCLEOTIDE SEQUENCE [LARGE SCALE GENOMIC DNA]</scope>
</reference>
<evidence type="ECO:0000313" key="3">
    <source>
        <dbReference type="Proteomes" id="UP001054945"/>
    </source>
</evidence>
<accession>A0AAV4X7V9</accession>
<dbReference type="AlphaFoldDB" id="A0AAV4X7V9"/>
<sequence length="125" mass="14060">MIGRRRPISAPSSKQTAAVNGRGGLHRKLKTFRHTPTHVPPGPISRILTQEKAASLVPTNSGFTLFGNEKFYLALSEMILVRFFKLILSSVIRTKLCSELSELNGFIGNERHERHKCPPPKWPMQ</sequence>
<dbReference type="EMBL" id="BPLR01017266">
    <property type="protein sequence ID" value="GIY89854.1"/>
    <property type="molecule type" value="Genomic_DNA"/>
</dbReference>
<keyword evidence="3" id="KW-1185">Reference proteome</keyword>
<organism evidence="2 3">
    <name type="scientific">Caerostris extrusa</name>
    <name type="common">Bark spider</name>
    <name type="synonym">Caerostris bankana</name>
    <dbReference type="NCBI Taxonomy" id="172846"/>
    <lineage>
        <taxon>Eukaryota</taxon>
        <taxon>Metazoa</taxon>
        <taxon>Ecdysozoa</taxon>
        <taxon>Arthropoda</taxon>
        <taxon>Chelicerata</taxon>
        <taxon>Arachnida</taxon>
        <taxon>Araneae</taxon>
        <taxon>Araneomorphae</taxon>
        <taxon>Entelegynae</taxon>
        <taxon>Araneoidea</taxon>
        <taxon>Araneidae</taxon>
        <taxon>Caerostris</taxon>
    </lineage>
</organism>